<organism evidence="6 7">
    <name type="scientific">Paecilomyces lecythidis</name>
    <dbReference type="NCBI Taxonomy" id="3004212"/>
    <lineage>
        <taxon>Eukaryota</taxon>
        <taxon>Fungi</taxon>
        <taxon>Dikarya</taxon>
        <taxon>Ascomycota</taxon>
        <taxon>Pezizomycotina</taxon>
        <taxon>Eurotiomycetes</taxon>
        <taxon>Eurotiomycetidae</taxon>
        <taxon>Eurotiales</taxon>
        <taxon>Thermoascaceae</taxon>
        <taxon>Paecilomyces</taxon>
    </lineage>
</organism>
<evidence type="ECO:0000256" key="2">
    <source>
        <dbReference type="ARBA" id="ARBA00010139"/>
    </source>
</evidence>
<dbReference type="SUPFAM" id="SSF51905">
    <property type="entry name" value="FAD/NAD(P)-binding domain"/>
    <property type="match status" value="3"/>
</dbReference>
<dbReference type="Proteomes" id="UP001583193">
    <property type="component" value="Unassembled WGS sequence"/>
</dbReference>
<keyword evidence="4" id="KW-0274">FAD</keyword>
<evidence type="ECO:0000313" key="7">
    <source>
        <dbReference type="Proteomes" id="UP001583193"/>
    </source>
</evidence>
<dbReference type="PANTHER" id="PTHR42877:SF11">
    <property type="entry name" value="MONOOXYGENASE, PUTATIVE (AFU_ORTHOLOGUE AFUA_6G13790)-RELATED"/>
    <property type="match status" value="1"/>
</dbReference>
<reference evidence="6 7" key="1">
    <citation type="journal article" date="2024" name="IMA Fungus">
        <title>IMA Genome - F19 : A genome assembly and annotation guide to empower mycologists, including annotated draft genome sequences of Ceratocystis pirilliformis, Diaporthe australafricana, Fusarium ophioides, Paecilomyces lecythidis, and Sporothrix stenoceras.</title>
        <authorList>
            <person name="Aylward J."/>
            <person name="Wilson A.M."/>
            <person name="Visagie C.M."/>
            <person name="Spraker J."/>
            <person name="Barnes I."/>
            <person name="Buitendag C."/>
            <person name="Ceriani C."/>
            <person name="Del Mar Angel L."/>
            <person name="du Plessis D."/>
            <person name="Fuchs T."/>
            <person name="Gasser K."/>
            <person name="Kramer D."/>
            <person name="Li W."/>
            <person name="Munsamy K."/>
            <person name="Piso A."/>
            <person name="Price J.L."/>
            <person name="Sonnekus B."/>
            <person name="Thomas C."/>
            <person name="van der Nest A."/>
            <person name="van Dijk A."/>
            <person name="van Heerden A."/>
            <person name="van Vuuren N."/>
            <person name="Yilmaz N."/>
            <person name="Duong T.A."/>
            <person name="van der Merwe N.A."/>
            <person name="Wingfield M.J."/>
            <person name="Wingfield B.D."/>
        </authorList>
    </citation>
    <scope>NUCLEOTIDE SEQUENCE [LARGE SCALE GENOMIC DNA]</scope>
    <source>
        <strain evidence="6 7">CMW 18167</strain>
    </source>
</reference>
<evidence type="ECO:0000256" key="3">
    <source>
        <dbReference type="ARBA" id="ARBA00022630"/>
    </source>
</evidence>
<dbReference type="EMBL" id="JAVDPF010000010">
    <property type="protein sequence ID" value="KAL1879473.1"/>
    <property type="molecule type" value="Genomic_DNA"/>
</dbReference>
<name>A0ABR3XU02_9EURO</name>
<evidence type="ECO:0000256" key="4">
    <source>
        <dbReference type="ARBA" id="ARBA00022827"/>
    </source>
</evidence>
<gene>
    <name evidence="6" type="ORF">Plec18167_003928</name>
</gene>
<evidence type="ECO:0000256" key="1">
    <source>
        <dbReference type="ARBA" id="ARBA00001974"/>
    </source>
</evidence>
<dbReference type="Gene3D" id="3.50.50.60">
    <property type="entry name" value="FAD/NAD(P)-binding domain"/>
    <property type="match status" value="2"/>
</dbReference>
<comment type="similarity">
    <text evidence="2">Belongs to the FAD-binding monooxygenase family.</text>
</comment>
<keyword evidence="3" id="KW-0285">Flavoprotein</keyword>
<proteinExistence type="inferred from homology"/>
<dbReference type="InterPro" id="IPR020946">
    <property type="entry name" value="Flavin_mOase-like"/>
</dbReference>
<accession>A0ABR3XU02</accession>
<evidence type="ECO:0000256" key="5">
    <source>
        <dbReference type="ARBA" id="ARBA00023002"/>
    </source>
</evidence>
<keyword evidence="7" id="KW-1185">Reference proteome</keyword>
<dbReference type="PANTHER" id="PTHR42877">
    <property type="entry name" value="L-ORNITHINE N(5)-MONOOXYGENASE-RELATED"/>
    <property type="match status" value="1"/>
</dbReference>
<sequence>MGQFSSNEKGTKVDETKPSKWVPVLNQPVYTPRKIRVVCVGAGFSGLIIAHKYKYELQMDDYIDLTIYEKNEDVGGTWFENRYPGIACDVPAHIYTFPFEPNPDYSCFYAGGQEIWEYVKRTTAKYHLDEHVQFNSRVISTIWDDQSGSWKVKVQRQDGVIIEDTADVLVNGSGILNKWRWPDIKGLHSFQGKLLHSATWDPSLDWTGKRVAIIGNGSSAIQILPKMQPNAGSIVTYIRTPTWISANFASQFAAKDGKNFFYTEEQKKRLRENPDELIKLRHDIEAGFNEFFYTLLRDSPQQAASWDSYQRQMKERLGDNPELHEKLIPKWKVGCRRLTPGGGYLEALREPNVAIDNSGIQEITPTGIISNSRKDDFDIIVCATGFDVSFSPFWEVIGKDGVSLAEQWKEDPEAYFGICAPNMPNYFIINGPNCPVGHGSLISVMDWAAAWILRWCRKIATEDIKSVQVRQDATEEYNIYTQEFMKRTVWTSGCRSWYKNNKIDGKVTGVYAGSILHYKEILESFRAEDFLFEYRNKNRFQFMGNGLAIRETVGGDLAYYLQK</sequence>
<dbReference type="InterPro" id="IPR036188">
    <property type="entry name" value="FAD/NAD-bd_sf"/>
</dbReference>
<evidence type="ECO:0000313" key="6">
    <source>
        <dbReference type="EMBL" id="KAL1879473.1"/>
    </source>
</evidence>
<protein>
    <recommendedName>
        <fullName evidence="8">Sterigmatocystin biosynthesis monooxygenase stcW</fullName>
    </recommendedName>
</protein>
<dbReference type="Pfam" id="PF00743">
    <property type="entry name" value="FMO-like"/>
    <property type="match status" value="1"/>
</dbReference>
<evidence type="ECO:0008006" key="8">
    <source>
        <dbReference type="Google" id="ProtNLM"/>
    </source>
</evidence>
<comment type="caution">
    <text evidence="6">The sequence shown here is derived from an EMBL/GenBank/DDBJ whole genome shotgun (WGS) entry which is preliminary data.</text>
</comment>
<dbReference type="InterPro" id="IPR051209">
    <property type="entry name" value="FAD-bind_Monooxygenase_sf"/>
</dbReference>
<keyword evidence="5" id="KW-0560">Oxidoreductase</keyword>
<comment type="cofactor">
    <cofactor evidence="1">
        <name>FAD</name>
        <dbReference type="ChEBI" id="CHEBI:57692"/>
    </cofactor>
</comment>